<keyword evidence="8 17" id="KW-0808">Transferase</keyword>
<feature type="transmembrane region" description="Helical" evidence="18">
    <location>
        <begin position="147"/>
        <end position="169"/>
    </location>
</feature>
<evidence type="ECO:0000256" key="15">
    <source>
        <dbReference type="ARBA" id="ARBA00048586"/>
    </source>
</evidence>
<keyword evidence="13" id="KW-0594">Phospholipid biosynthesis</keyword>
<evidence type="ECO:0000256" key="11">
    <source>
        <dbReference type="ARBA" id="ARBA00023098"/>
    </source>
</evidence>
<dbReference type="EC" id="2.7.8.5" evidence="5 16"/>
<dbReference type="GO" id="GO:0046474">
    <property type="term" value="P:glycerophospholipid biosynthetic process"/>
    <property type="evidence" value="ECO:0007669"/>
    <property type="project" value="TreeGrafter"/>
</dbReference>
<evidence type="ECO:0000256" key="8">
    <source>
        <dbReference type="ARBA" id="ARBA00022679"/>
    </source>
</evidence>
<name>A0A4R6YY98_9GAMM</name>
<dbReference type="GO" id="GO:0050793">
    <property type="term" value="P:regulation of developmental process"/>
    <property type="evidence" value="ECO:0007669"/>
    <property type="project" value="UniProtKB-ARBA"/>
</dbReference>
<dbReference type="PANTHER" id="PTHR14269">
    <property type="entry name" value="CDP-DIACYLGLYCEROL--GLYCEROL-3-PHOSPHATE 3-PHOSPHATIDYLTRANSFERASE-RELATED"/>
    <property type="match status" value="1"/>
</dbReference>
<comment type="cofactor">
    <cofactor evidence="1">
        <name>Mn(2+)</name>
        <dbReference type="ChEBI" id="CHEBI:29035"/>
    </cofactor>
</comment>
<comment type="catalytic activity">
    <reaction evidence="15">
        <text>a CDP-1,2-diacyl-sn-glycerol + sn-glycerol 3-phosphate = a 1,2-diacyl-sn-glycero-3-phospho-(1'-sn-glycero-3'-phosphate) + CMP + H(+)</text>
        <dbReference type="Rhea" id="RHEA:12593"/>
        <dbReference type="ChEBI" id="CHEBI:15378"/>
        <dbReference type="ChEBI" id="CHEBI:57597"/>
        <dbReference type="ChEBI" id="CHEBI:58332"/>
        <dbReference type="ChEBI" id="CHEBI:60110"/>
        <dbReference type="ChEBI" id="CHEBI:60377"/>
        <dbReference type="EC" id="2.7.8.5"/>
    </reaction>
</comment>
<dbReference type="FunFam" id="1.20.120.1760:FF:000008">
    <property type="entry name" value="CDP-diacylglycerol--glycerol-3-phosphate 3-phosphatidyltransferase 2"/>
    <property type="match status" value="1"/>
</dbReference>
<evidence type="ECO:0000256" key="2">
    <source>
        <dbReference type="ARBA" id="ARBA00004141"/>
    </source>
</evidence>
<keyword evidence="20" id="KW-1185">Reference proteome</keyword>
<dbReference type="GO" id="GO:0036094">
    <property type="term" value="F:small molecule binding"/>
    <property type="evidence" value="ECO:0007669"/>
    <property type="project" value="UniProtKB-ARBA"/>
</dbReference>
<evidence type="ECO:0000256" key="1">
    <source>
        <dbReference type="ARBA" id="ARBA00001936"/>
    </source>
</evidence>
<evidence type="ECO:0000256" key="10">
    <source>
        <dbReference type="ARBA" id="ARBA00022989"/>
    </source>
</evidence>
<dbReference type="AlphaFoldDB" id="A0A4R6YY98"/>
<keyword evidence="14" id="KW-1208">Phospholipid metabolism</keyword>
<dbReference type="PIRSF" id="PIRSF000847">
    <property type="entry name" value="Phos_ph_gly_syn"/>
    <property type="match status" value="1"/>
</dbReference>
<dbReference type="GO" id="GO:0005737">
    <property type="term" value="C:cytoplasm"/>
    <property type="evidence" value="ECO:0007669"/>
    <property type="project" value="UniProtKB-ARBA"/>
</dbReference>
<dbReference type="NCBIfam" id="TIGR00560">
    <property type="entry name" value="pgsA"/>
    <property type="match status" value="1"/>
</dbReference>
<evidence type="ECO:0000313" key="19">
    <source>
        <dbReference type="EMBL" id="TDR43977.1"/>
    </source>
</evidence>
<organism evidence="19 20">
    <name type="scientific">Tahibacter aquaticus</name>
    <dbReference type="NCBI Taxonomy" id="520092"/>
    <lineage>
        <taxon>Bacteria</taxon>
        <taxon>Pseudomonadati</taxon>
        <taxon>Pseudomonadota</taxon>
        <taxon>Gammaproteobacteria</taxon>
        <taxon>Lysobacterales</taxon>
        <taxon>Rhodanobacteraceae</taxon>
        <taxon>Tahibacter</taxon>
    </lineage>
</organism>
<feature type="transmembrane region" description="Helical" evidence="18">
    <location>
        <begin position="59"/>
        <end position="78"/>
    </location>
</feature>
<dbReference type="EMBL" id="SNZH01000006">
    <property type="protein sequence ID" value="TDR43977.1"/>
    <property type="molecule type" value="Genomic_DNA"/>
</dbReference>
<evidence type="ECO:0000256" key="5">
    <source>
        <dbReference type="ARBA" id="ARBA00013170"/>
    </source>
</evidence>
<evidence type="ECO:0000256" key="14">
    <source>
        <dbReference type="ARBA" id="ARBA00023264"/>
    </source>
</evidence>
<keyword evidence="9 18" id="KW-0812">Transmembrane</keyword>
<protein>
    <recommendedName>
        <fullName evidence="6 16">CDP-diacylglycerol--glycerol-3-phosphate 3-phosphatidyltransferase</fullName>
        <ecNumber evidence="5 16">2.7.8.5</ecNumber>
    </recommendedName>
</protein>
<evidence type="ECO:0000256" key="12">
    <source>
        <dbReference type="ARBA" id="ARBA00023136"/>
    </source>
</evidence>
<evidence type="ECO:0000256" key="13">
    <source>
        <dbReference type="ARBA" id="ARBA00023209"/>
    </source>
</evidence>
<comment type="subcellular location">
    <subcellularLocation>
        <location evidence="2">Membrane</location>
        <topology evidence="2">Multi-pass membrane protein</topology>
    </subcellularLocation>
</comment>
<evidence type="ECO:0000256" key="16">
    <source>
        <dbReference type="NCBIfam" id="TIGR00560"/>
    </source>
</evidence>
<dbReference type="PANTHER" id="PTHR14269:SF62">
    <property type="entry name" value="CDP-DIACYLGLYCEROL--GLYCEROL-3-PHOSPHATE 3-PHOSPHATIDYLTRANSFERASE 1, CHLOROPLASTIC"/>
    <property type="match status" value="1"/>
</dbReference>
<keyword evidence="12 18" id="KW-0472">Membrane</keyword>
<keyword evidence="11" id="KW-0443">Lipid metabolism</keyword>
<dbReference type="GO" id="GO:0008444">
    <property type="term" value="F:CDP-diacylglycerol-glycerol-3-phosphate 3-phosphatidyltransferase activity"/>
    <property type="evidence" value="ECO:0007669"/>
    <property type="project" value="UniProtKB-UniRule"/>
</dbReference>
<sequence>MSHSKPLHALSVLPQSPRHQGSLVRPIRLTLPTMLTLFRILLLPVMVVVFYLPFRGANLAAAAIFIAAALTDWLDGWIARRYGMTSAFGAFLDPVADKLMVAVTLFLLVERNPTPMLAVTSAVIVGREISISALREWMAEIGQRARVGVATLGKIKTIVQMVALVVLLHQHDFAELRLYRIGEYLLVAAAALTIWSALIYVRAAWPVLRERE</sequence>
<gene>
    <name evidence="19" type="ORF">DFR29_106119</name>
</gene>
<comment type="similarity">
    <text evidence="4 17">Belongs to the CDP-alcohol phosphatidyltransferase class-I family.</text>
</comment>
<dbReference type="Gene3D" id="1.20.120.1760">
    <property type="match status" value="1"/>
</dbReference>
<dbReference type="Proteomes" id="UP000295293">
    <property type="component" value="Unassembled WGS sequence"/>
</dbReference>
<dbReference type="GO" id="GO:0016020">
    <property type="term" value="C:membrane"/>
    <property type="evidence" value="ECO:0007669"/>
    <property type="project" value="UniProtKB-SubCell"/>
</dbReference>
<keyword evidence="10 18" id="KW-1133">Transmembrane helix</keyword>
<dbReference type="InterPro" id="IPR050324">
    <property type="entry name" value="CDP-alcohol_PTase-I"/>
</dbReference>
<dbReference type="InterPro" id="IPR004570">
    <property type="entry name" value="Phosphatidylglycerol_P_synth"/>
</dbReference>
<comment type="caution">
    <text evidence="19">The sequence shown here is derived from an EMBL/GenBank/DDBJ whole genome shotgun (WGS) entry which is preliminary data.</text>
</comment>
<dbReference type="InterPro" id="IPR043130">
    <property type="entry name" value="CDP-OH_PTrfase_TM_dom"/>
</dbReference>
<reference evidence="19 20" key="1">
    <citation type="submission" date="2019-03" db="EMBL/GenBank/DDBJ databases">
        <title>Genomic Encyclopedia of Type Strains, Phase IV (KMG-IV): sequencing the most valuable type-strain genomes for metagenomic binning, comparative biology and taxonomic classification.</title>
        <authorList>
            <person name="Goeker M."/>
        </authorList>
    </citation>
    <scope>NUCLEOTIDE SEQUENCE [LARGE SCALE GENOMIC DNA]</scope>
    <source>
        <strain evidence="19 20">DSM 21667</strain>
    </source>
</reference>
<evidence type="ECO:0000256" key="4">
    <source>
        <dbReference type="ARBA" id="ARBA00010441"/>
    </source>
</evidence>
<feature type="transmembrane region" description="Helical" evidence="18">
    <location>
        <begin position="29"/>
        <end position="53"/>
    </location>
</feature>
<dbReference type="Pfam" id="PF01066">
    <property type="entry name" value="CDP-OH_P_transf"/>
    <property type="match status" value="1"/>
</dbReference>
<feature type="transmembrane region" description="Helical" evidence="18">
    <location>
        <begin position="181"/>
        <end position="201"/>
    </location>
</feature>
<evidence type="ECO:0000256" key="9">
    <source>
        <dbReference type="ARBA" id="ARBA00022692"/>
    </source>
</evidence>
<dbReference type="InterPro" id="IPR048254">
    <property type="entry name" value="CDP_ALCOHOL_P_TRANSF_CS"/>
</dbReference>
<evidence type="ECO:0000256" key="3">
    <source>
        <dbReference type="ARBA" id="ARBA00005042"/>
    </source>
</evidence>
<accession>A0A4R6YY98</accession>
<evidence type="ECO:0000256" key="6">
    <source>
        <dbReference type="ARBA" id="ARBA00014944"/>
    </source>
</evidence>
<dbReference type="PROSITE" id="PS00379">
    <property type="entry name" value="CDP_ALCOHOL_P_TRANSF"/>
    <property type="match status" value="1"/>
</dbReference>
<evidence type="ECO:0000256" key="18">
    <source>
        <dbReference type="SAM" id="Phobius"/>
    </source>
</evidence>
<comment type="pathway">
    <text evidence="3">Phospholipid metabolism; phosphatidylglycerol biosynthesis; phosphatidylglycerol from CDP-diacylglycerol: step 1/2.</text>
</comment>
<proteinExistence type="inferred from homology"/>
<evidence type="ECO:0000313" key="20">
    <source>
        <dbReference type="Proteomes" id="UP000295293"/>
    </source>
</evidence>
<dbReference type="InterPro" id="IPR000462">
    <property type="entry name" value="CDP-OH_P_trans"/>
</dbReference>
<evidence type="ECO:0000256" key="7">
    <source>
        <dbReference type="ARBA" id="ARBA00022516"/>
    </source>
</evidence>
<evidence type="ECO:0000256" key="17">
    <source>
        <dbReference type="RuleBase" id="RU003750"/>
    </source>
</evidence>
<keyword evidence="7" id="KW-0444">Lipid biosynthesis</keyword>